<dbReference type="SMART" id="SM01120">
    <property type="entry name" value="Dak2"/>
    <property type="match status" value="1"/>
</dbReference>
<dbReference type="InterPro" id="IPR004007">
    <property type="entry name" value="DhaL_dom"/>
</dbReference>
<dbReference type="InterPro" id="IPR012737">
    <property type="entry name" value="DhaK_L_YcgS"/>
</dbReference>
<dbReference type="GO" id="GO:0019563">
    <property type="term" value="P:glycerol catabolic process"/>
    <property type="evidence" value="ECO:0007669"/>
    <property type="project" value="TreeGrafter"/>
</dbReference>
<evidence type="ECO:0000256" key="3">
    <source>
        <dbReference type="ARBA" id="ARBA00012095"/>
    </source>
</evidence>
<keyword evidence="6" id="KW-0319">Glycerol metabolism</keyword>
<protein>
    <recommendedName>
        <fullName evidence="3">phosphoenolpyruvate--glycerone phosphotransferase</fullName>
        <ecNumber evidence="3">2.7.1.121</ecNumber>
    </recommendedName>
</protein>
<dbReference type="EMBL" id="VNHO01000002">
    <property type="protein sequence ID" value="TYP58850.1"/>
    <property type="molecule type" value="Genomic_DNA"/>
</dbReference>
<reference evidence="10 11" key="1">
    <citation type="submission" date="2019-07" db="EMBL/GenBank/DDBJ databases">
        <title>Genomic Encyclopedia of Type Strains, Phase I: the one thousand microbial genomes (KMG-I) project.</title>
        <authorList>
            <person name="Kyrpides N."/>
        </authorList>
    </citation>
    <scope>NUCLEOTIDE SEQUENCE [LARGE SCALE GENOMIC DNA]</scope>
    <source>
        <strain evidence="10 11">DSM 16647</strain>
    </source>
</reference>
<dbReference type="GO" id="GO:0004371">
    <property type="term" value="F:glycerone kinase activity"/>
    <property type="evidence" value="ECO:0007669"/>
    <property type="project" value="InterPro"/>
</dbReference>
<evidence type="ECO:0000256" key="7">
    <source>
        <dbReference type="ARBA" id="ARBA00046577"/>
    </source>
</evidence>
<dbReference type="SUPFAM" id="SSF101473">
    <property type="entry name" value="DhaL-like"/>
    <property type="match status" value="1"/>
</dbReference>
<evidence type="ECO:0000313" key="10">
    <source>
        <dbReference type="EMBL" id="TYP58850.1"/>
    </source>
</evidence>
<evidence type="ECO:0000256" key="2">
    <source>
        <dbReference type="ARBA" id="ARBA00004745"/>
    </source>
</evidence>
<dbReference type="Gene3D" id="1.25.40.340">
    <property type="match status" value="1"/>
</dbReference>
<dbReference type="AlphaFoldDB" id="A0A5S5AYA6"/>
<comment type="function">
    <text evidence="8">ADP-binding subunit of the dihydroxyacetone kinase, which is responsible for the phosphoenolpyruvate (PEP)-dependent phosphorylation of dihydroxyacetone. DhaL-ADP is converted to DhaL-ATP via a phosphoryl group transfer from DhaM and transmits it to dihydroxyacetone binds to DhaK.</text>
</comment>
<name>A0A5S5AYA6_9FIRM</name>
<dbReference type="Pfam" id="PF02734">
    <property type="entry name" value="Dak2"/>
    <property type="match status" value="1"/>
</dbReference>
<keyword evidence="4" id="KW-0808">Transferase</keyword>
<dbReference type="Proteomes" id="UP000322294">
    <property type="component" value="Unassembled WGS sequence"/>
</dbReference>
<dbReference type="RefSeq" id="WP_148865971.1">
    <property type="nucleotide sequence ID" value="NZ_VNHO01000002.1"/>
</dbReference>
<evidence type="ECO:0000256" key="5">
    <source>
        <dbReference type="ARBA" id="ARBA00022777"/>
    </source>
</evidence>
<comment type="catalytic activity">
    <reaction evidence="1">
        <text>dihydroxyacetone + phosphoenolpyruvate = dihydroxyacetone phosphate + pyruvate</text>
        <dbReference type="Rhea" id="RHEA:18381"/>
        <dbReference type="ChEBI" id="CHEBI:15361"/>
        <dbReference type="ChEBI" id="CHEBI:16016"/>
        <dbReference type="ChEBI" id="CHEBI:57642"/>
        <dbReference type="ChEBI" id="CHEBI:58702"/>
        <dbReference type="EC" id="2.7.1.121"/>
    </reaction>
</comment>
<dbReference type="PROSITE" id="PS51480">
    <property type="entry name" value="DHAL"/>
    <property type="match status" value="1"/>
</dbReference>
<dbReference type="EC" id="2.7.1.121" evidence="3"/>
<comment type="caution">
    <text evidence="10">The sequence shown here is derived from an EMBL/GenBank/DDBJ whole genome shotgun (WGS) entry which is preliminary data.</text>
</comment>
<evidence type="ECO:0000256" key="8">
    <source>
        <dbReference type="ARBA" id="ARBA00055771"/>
    </source>
</evidence>
<evidence type="ECO:0000256" key="6">
    <source>
        <dbReference type="ARBA" id="ARBA00022798"/>
    </source>
</evidence>
<proteinExistence type="predicted"/>
<accession>A0A5S5AYA6</accession>
<comment type="pathway">
    <text evidence="2">Polyol metabolism; glycerol degradation.</text>
</comment>
<organism evidence="10 11">
    <name type="scientific">Thermosediminibacter litoriperuensis</name>
    <dbReference type="NCBI Taxonomy" id="291989"/>
    <lineage>
        <taxon>Bacteria</taxon>
        <taxon>Bacillati</taxon>
        <taxon>Bacillota</taxon>
        <taxon>Clostridia</taxon>
        <taxon>Thermosediminibacterales</taxon>
        <taxon>Thermosediminibacteraceae</taxon>
        <taxon>Thermosediminibacter</taxon>
    </lineage>
</organism>
<dbReference type="NCBIfam" id="TIGR02365">
    <property type="entry name" value="dha_L_ycgS"/>
    <property type="match status" value="1"/>
</dbReference>
<comment type="subunit">
    <text evidence="7">Homodimer. The dihydroxyacetone kinase complex is composed of a homodimer of DhaM, a homodimer of DhaK and the subunit DhaL.</text>
</comment>
<keyword evidence="11" id="KW-1185">Reference proteome</keyword>
<dbReference type="PANTHER" id="PTHR28629">
    <property type="entry name" value="TRIOKINASE/FMN CYCLASE"/>
    <property type="match status" value="1"/>
</dbReference>
<dbReference type="OrthoDB" id="9800291at2"/>
<evidence type="ECO:0000313" key="11">
    <source>
        <dbReference type="Proteomes" id="UP000322294"/>
    </source>
</evidence>
<evidence type="ECO:0000256" key="1">
    <source>
        <dbReference type="ARBA" id="ARBA00001113"/>
    </source>
</evidence>
<dbReference type="GO" id="GO:0005829">
    <property type="term" value="C:cytosol"/>
    <property type="evidence" value="ECO:0007669"/>
    <property type="project" value="TreeGrafter"/>
</dbReference>
<sequence length="212" mass="22803">MAVDSAKLIDIIKVIADKITENREYLTQLDSAIGDADHGINMSKGFRAVVEKISDMGEKDCGTILKTVGMTLVSTVGGASGPLYGTAFMRAGQAVAGKNELDFNDLVSLMEAALEGIKYRGKAERGEKTIVDALEPAVEALKLRREEGLETALRDAVEEAKKGMEYTKDIIARKGRASYLGERSLGHQDPGATSCYIMLEAMAARLLDGKKS</sequence>
<evidence type="ECO:0000259" key="9">
    <source>
        <dbReference type="PROSITE" id="PS51480"/>
    </source>
</evidence>
<keyword evidence="5 10" id="KW-0418">Kinase</keyword>
<dbReference type="GO" id="GO:0047324">
    <property type="term" value="F:phosphoenolpyruvate-glycerone phosphotransferase activity"/>
    <property type="evidence" value="ECO:0007669"/>
    <property type="project" value="UniProtKB-EC"/>
</dbReference>
<dbReference type="PANTHER" id="PTHR28629:SF4">
    <property type="entry name" value="TRIOKINASE_FMN CYCLASE"/>
    <property type="match status" value="1"/>
</dbReference>
<dbReference type="InterPro" id="IPR050861">
    <property type="entry name" value="Dihydroxyacetone_Kinase"/>
</dbReference>
<feature type="domain" description="DhaL" evidence="9">
    <location>
        <begin position="6"/>
        <end position="204"/>
    </location>
</feature>
<dbReference type="InterPro" id="IPR036117">
    <property type="entry name" value="DhaL_dom_sf"/>
</dbReference>
<dbReference type="FunFam" id="1.25.40.340:FF:000002">
    <property type="entry name" value="Dihydroxyacetone kinase, L subunit"/>
    <property type="match status" value="1"/>
</dbReference>
<gene>
    <name evidence="10" type="ORF">LZ11_00306</name>
</gene>
<evidence type="ECO:0000256" key="4">
    <source>
        <dbReference type="ARBA" id="ARBA00022679"/>
    </source>
</evidence>